<feature type="domain" description="Serine aminopeptidase S33" evidence="1">
    <location>
        <begin position="40"/>
        <end position="272"/>
    </location>
</feature>
<name>A0AAU7QKX3_9GAMM</name>
<organism evidence="2">
    <name type="scientific">Rhodanobacter sp. IGA1.0</name>
    <dbReference type="NCBI Taxonomy" id="3158582"/>
    <lineage>
        <taxon>Bacteria</taxon>
        <taxon>Pseudomonadati</taxon>
        <taxon>Pseudomonadota</taxon>
        <taxon>Gammaproteobacteria</taxon>
        <taxon>Lysobacterales</taxon>
        <taxon>Rhodanobacteraceae</taxon>
        <taxon>Rhodanobacter</taxon>
    </lineage>
</organism>
<reference evidence="2" key="1">
    <citation type="submission" date="2024-06" db="EMBL/GenBank/DDBJ databases">
        <authorList>
            <person name="Sun Y."/>
        </authorList>
    </citation>
    <scope>NUCLEOTIDE SEQUENCE</scope>
    <source>
        <strain evidence="2">IGA1.0</strain>
    </source>
</reference>
<gene>
    <name evidence="2" type="ORF">ABNK63_00965</name>
</gene>
<evidence type="ECO:0000313" key="2">
    <source>
        <dbReference type="EMBL" id="XBS90245.1"/>
    </source>
</evidence>
<dbReference type="Gene3D" id="3.40.50.1820">
    <property type="entry name" value="alpha/beta hydrolase"/>
    <property type="match status" value="1"/>
</dbReference>
<dbReference type="Pfam" id="PF12146">
    <property type="entry name" value="Hydrolase_4"/>
    <property type="match status" value="1"/>
</dbReference>
<dbReference type="InterPro" id="IPR029058">
    <property type="entry name" value="AB_hydrolase_fold"/>
</dbReference>
<accession>A0AAU7QKX3</accession>
<dbReference type="PANTHER" id="PTHR11614">
    <property type="entry name" value="PHOSPHOLIPASE-RELATED"/>
    <property type="match status" value="1"/>
</dbReference>
<protein>
    <submittedName>
        <fullName evidence="2">Lysophospholipase</fullName>
    </submittedName>
</protein>
<dbReference type="RefSeq" id="WP_350016424.1">
    <property type="nucleotide sequence ID" value="NZ_CP157948.1"/>
</dbReference>
<evidence type="ECO:0000259" key="1">
    <source>
        <dbReference type="Pfam" id="PF12146"/>
    </source>
</evidence>
<proteinExistence type="predicted"/>
<dbReference type="InterPro" id="IPR051044">
    <property type="entry name" value="MAG_DAG_Lipase"/>
</dbReference>
<dbReference type="InterPro" id="IPR022742">
    <property type="entry name" value="Hydrolase_4"/>
</dbReference>
<dbReference type="EMBL" id="CP157948">
    <property type="protein sequence ID" value="XBS90245.1"/>
    <property type="molecule type" value="Genomic_DNA"/>
</dbReference>
<sequence>MERRVRAPAPDTPAQDDSSISWLEMADGQPLCLRDWPLAQPHGAVLIVHGLGEHGGRYQRLAAWFNQRGHAVRSYDQRGHGRSPGRRGALRQADDLLEDLATVYNDYAASQPHPPLLLGHSMGGLVAARAVLDGRVTPPALVLSSPALRSWESPRMIALARLLSRLVPNLPLRNGLDASKLSHEAGVAAAYRNDPLRHGWITPRLADFIFHAGAACIRDAAGLAVPTLLLVADSDALVDPSGSRSFARKAAGSGQLTTRFFSTLYHELFNEAEPGRSQVLMQLADWLGRQDLAAAP</sequence>
<dbReference type="SUPFAM" id="SSF53474">
    <property type="entry name" value="alpha/beta-Hydrolases"/>
    <property type="match status" value="1"/>
</dbReference>
<dbReference type="AlphaFoldDB" id="A0AAU7QKX3"/>